<feature type="transmembrane region" description="Helical" evidence="17">
    <location>
        <begin position="139"/>
        <end position="162"/>
    </location>
</feature>
<feature type="domain" description="DUF1736" evidence="18">
    <location>
        <begin position="263"/>
        <end position="335"/>
    </location>
</feature>
<dbReference type="InterPro" id="IPR011990">
    <property type="entry name" value="TPR-like_helical_dom_sf"/>
</dbReference>
<evidence type="ECO:0000313" key="20">
    <source>
        <dbReference type="Proteomes" id="UP000494165"/>
    </source>
</evidence>
<keyword evidence="9" id="KW-0677">Repeat</keyword>
<dbReference type="Gene3D" id="1.25.40.10">
    <property type="entry name" value="Tetratricopeptide repeat domain"/>
    <property type="match status" value="1"/>
</dbReference>
<reference evidence="19 20" key="1">
    <citation type="submission" date="2020-04" db="EMBL/GenBank/DDBJ databases">
        <authorList>
            <person name="Alioto T."/>
            <person name="Alioto T."/>
            <person name="Gomez Garrido J."/>
        </authorList>
    </citation>
    <scope>NUCLEOTIDE SEQUENCE [LARGE SCALE GENOMIC DNA]</scope>
</reference>
<comment type="subcellular location">
    <subcellularLocation>
        <location evidence="3">Endoplasmic reticulum</location>
    </subcellularLocation>
    <subcellularLocation>
        <location evidence="2">Membrane</location>
        <topology evidence="2">Multi-pass membrane protein</topology>
    </subcellularLocation>
</comment>
<evidence type="ECO:0000256" key="5">
    <source>
        <dbReference type="ARBA" id="ARBA00007882"/>
    </source>
</evidence>
<evidence type="ECO:0000313" key="19">
    <source>
        <dbReference type="EMBL" id="CAB3369115.1"/>
    </source>
</evidence>
<dbReference type="InterPro" id="IPR019734">
    <property type="entry name" value="TPR_rpt"/>
</dbReference>
<protein>
    <recommendedName>
        <fullName evidence="6">dolichyl-phosphate-mannose--protein mannosyltransferase</fullName>
        <ecNumber evidence="6">2.4.1.109</ecNumber>
    </recommendedName>
</protein>
<dbReference type="SMART" id="SM00028">
    <property type="entry name" value="TPR"/>
    <property type="match status" value="2"/>
</dbReference>
<gene>
    <name evidence="19" type="ORF">CLODIP_2_CD07331</name>
</gene>
<dbReference type="PANTHER" id="PTHR44216:SF3">
    <property type="entry name" value="PROTEIN O-MANNOSYL-TRANSFERASE TMTC2"/>
    <property type="match status" value="1"/>
</dbReference>
<evidence type="ECO:0000259" key="18">
    <source>
        <dbReference type="Pfam" id="PF08409"/>
    </source>
</evidence>
<feature type="transmembrane region" description="Helical" evidence="17">
    <location>
        <begin position="242"/>
        <end position="260"/>
    </location>
</feature>
<dbReference type="PANTHER" id="PTHR44216">
    <property type="entry name" value="PROTEIN O-MANNOSYL-TRANSFERASE TMTC2"/>
    <property type="match status" value="1"/>
</dbReference>
<evidence type="ECO:0000256" key="8">
    <source>
        <dbReference type="ARBA" id="ARBA00022692"/>
    </source>
</evidence>
<organism evidence="19 20">
    <name type="scientific">Cloeon dipterum</name>
    <dbReference type="NCBI Taxonomy" id="197152"/>
    <lineage>
        <taxon>Eukaryota</taxon>
        <taxon>Metazoa</taxon>
        <taxon>Ecdysozoa</taxon>
        <taxon>Arthropoda</taxon>
        <taxon>Hexapoda</taxon>
        <taxon>Insecta</taxon>
        <taxon>Pterygota</taxon>
        <taxon>Palaeoptera</taxon>
        <taxon>Ephemeroptera</taxon>
        <taxon>Pisciforma</taxon>
        <taxon>Baetidae</taxon>
        <taxon>Cloeon</taxon>
    </lineage>
</organism>
<keyword evidence="13 17" id="KW-0472">Membrane</keyword>
<evidence type="ECO:0000256" key="7">
    <source>
        <dbReference type="ARBA" id="ARBA00022679"/>
    </source>
</evidence>
<comment type="similarity">
    <text evidence="5">Belongs to the TMTC family.</text>
</comment>
<evidence type="ECO:0000256" key="14">
    <source>
        <dbReference type="ARBA" id="ARBA00045085"/>
    </source>
</evidence>
<evidence type="ECO:0000256" key="15">
    <source>
        <dbReference type="ARBA" id="ARBA00045102"/>
    </source>
</evidence>
<evidence type="ECO:0000256" key="4">
    <source>
        <dbReference type="ARBA" id="ARBA00004922"/>
    </source>
</evidence>
<comment type="catalytic activity">
    <reaction evidence="15">
        <text>a di-trans,poly-cis-dolichyl beta-D-mannosyl phosphate + L-seryl-[protein] = 3-O-(alpha-D-mannosyl)-L-seryl-[protein] + a di-trans,poly-cis-dolichyl phosphate + H(+)</text>
        <dbReference type="Rhea" id="RHEA:17377"/>
        <dbReference type="Rhea" id="RHEA-COMP:9863"/>
        <dbReference type="Rhea" id="RHEA-COMP:13546"/>
        <dbReference type="Rhea" id="RHEA-COMP:19498"/>
        <dbReference type="Rhea" id="RHEA-COMP:19501"/>
        <dbReference type="ChEBI" id="CHEBI:15378"/>
        <dbReference type="ChEBI" id="CHEBI:29999"/>
        <dbReference type="ChEBI" id="CHEBI:57683"/>
        <dbReference type="ChEBI" id="CHEBI:58211"/>
        <dbReference type="ChEBI" id="CHEBI:137321"/>
        <dbReference type="EC" id="2.4.1.109"/>
    </reaction>
</comment>
<evidence type="ECO:0000256" key="9">
    <source>
        <dbReference type="ARBA" id="ARBA00022737"/>
    </source>
</evidence>
<evidence type="ECO:0000256" key="6">
    <source>
        <dbReference type="ARBA" id="ARBA00012839"/>
    </source>
</evidence>
<dbReference type="SUPFAM" id="SSF48452">
    <property type="entry name" value="TPR-like"/>
    <property type="match status" value="1"/>
</dbReference>
<dbReference type="InterPro" id="IPR052384">
    <property type="entry name" value="TMTC_O-mannosyltransferase"/>
</dbReference>
<feature type="transmembrane region" description="Helical" evidence="17">
    <location>
        <begin position="281"/>
        <end position="305"/>
    </location>
</feature>
<dbReference type="InterPro" id="IPR013618">
    <property type="entry name" value="TMTC_DUF1736"/>
</dbReference>
<feature type="non-terminal residue" evidence="19">
    <location>
        <position position="1"/>
    </location>
</feature>
<keyword evidence="12 17" id="KW-1133">Transmembrane helix</keyword>
<keyword evidence="8 17" id="KW-0812">Transmembrane</keyword>
<keyword evidence="20" id="KW-1185">Reference proteome</keyword>
<evidence type="ECO:0000256" key="13">
    <source>
        <dbReference type="ARBA" id="ARBA00023136"/>
    </source>
</evidence>
<dbReference type="PROSITE" id="PS50005">
    <property type="entry name" value="TPR"/>
    <property type="match status" value="1"/>
</dbReference>
<feature type="transmembrane region" description="Helical" evidence="17">
    <location>
        <begin position="395"/>
        <end position="419"/>
    </location>
</feature>
<dbReference type="EMBL" id="CADEPI010000043">
    <property type="protein sequence ID" value="CAB3369115.1"/>
    <property type="molecule type" value="Genomic_DNA"/>
</dbReference>
<evidence type="ECO:0000256" key="2">
    <source>
        <dbReference type="ARBA" id="ARBA00004141"/>
    </source>
</evidence>
<evidence type="ECO:0000256" key="1">
    <source>
        <dbReference type="ARBA" id="ARBA00003582"/>
    </source>
</evidence>
<evidence type="ECO:0000256" key="10">
    <source>
        <dbReference type="ARBA" id="ARBA00022803"/>
    </source>
</evidence>
<dbReference type="OrthoDB" id="1658288at2759"/>
<name>A0A8S1CFM9_9INSE</name>
<dbReference type="GO" id="GO:0004169">
    <property type="term" value="F:dolichyl-phosphate-mannose-protein mannosyltransferase activity"/>
    <property type="evidence" value="ECO:0007669"/>
    <property type="project" value="UniProtKB-EC"/>
</dbReference>
<sequence length="562" mass="62051">MDAITLASCGLAFALYYNTLDAGFVYDDSRAILTNQDVLPSTPVARVWQDDFWGTPLGHSGSHKSYRPLTVLSFRVNYLLHGFRPQGYHLFNVLLHCVATALVARTGRLLFGPRRPVAVAVAAAAFAAHPVHTEAVAGVVGRADVAACVFFLLSLLSYAAHVRVRERVDALPTPGPLLAARKWTLLLAALLLAACAGLAKEHGLTVLLVCALYDLIRHLGRNPDFNPAHLFTKRVNRGLSESLLVLAAGLGVLLQTRLYLMGGQVPEFASCDNPAARSKSLMTRFLTFAYLPAFNMLLMVFPKWLSFDWSMEAIPRVKSIWDPRNLLSVVLYYGLFRAGRRLLALLRRPQHPQRPSKVAKRCTVCHLSSGGHNNNNHPTPKVAGKVFRPPKGAEAALVGLGLMCVPFLPASNLFFYVGFVVAERVLYIPSVGYCLLLGQGAAELWRRAAPKQRRALFMAALVLLAAFSARTVQRNRDWSCEENLYRSGIPINPPKSYGNLGNVLSSQGRLTEAEWAYRKALSHRSNMADVHYNLGILLQGRGLNEQAIESYRRAIHFRPRLA</sequence>
<comment type="caution">
    <text evidence="19">The sequence shown here is derived from an EMBL/GenBank/DDBJ whole genome shotgun (WGS) entry which is preliminary data.</text>
</comment>
<comment type="function">
    <text evidence="1">Transfers mannosyl residues to the hydroxyl group of serine or threonine residues.</text>
</comment>
<dbReference type="Pfam" id="PF13181">
    <property type="entry name" value="TPR_8"/>
    <property type="match status" value="2"/>
</dbReference>
<keyword evidence="7" id="KW-0808">Transferase</keyword>
<evidence type="ECO:0000256" key="16">
    <source>
        <dbReference type="PROSITE-ProRule" id="PRU00339"/>
    </source>
</evidence>
<dbReference type="AlphaFoldDB" id="A0A8S1CFM9"/>
<evidence type="ECO:0000256" key="12">
    <source>
        <dbReference type="ARBA" id="ARBA00022989"/>
    </source>
</evidence>
<evidence type="ECO:0000256" key="17">
    <source>
        <dbReference type="SAM" id="Phobius"/>
    </source>
</evidence>
<comment type="pathway">
    <text evidence="4">Protein modification; protein glycosylation.</text>
</comment>
<evidence type="ECO:0000256" key="3">
    <source>
        <dbReference type="ARBA" id="ARBA00004240"/>
    </source>
</evidence>
<dbReference type="Proteomes" id="UP000494165">
    <property type="component" value="Unassembled WGS sequence"/>
</dbReference>
<comment type="catalytic activity">
    <reaction evidence="14">
        <text>a di-trans,poly-cis-dolichyl beta-D-mannosyl phosphate + L-threonyl-[protein] = 3-O-(alpha-D-mannosyl)-L-threonyl-[protein] + a di-trans,poly-cis-dolichyl phosphate + H(+)</text>
        <dbReference type="Rhea" id="RHEA:53396"/>
        <dbReference type="Rhea" id="RHEA-COMP:11060"/>
        <dbReference type="Rhea" id="RHEA-COMP:13547"/>
        <dbReference type="Rhea" id="RHEA-COMP:19498"/>
        <dbReference type="Rhea" id="RHEA-COMP:19501"/>
        <dbReference type="ChEBI" id="CHEBI:15378"/>
        <dbReference type="ChEBI" id="CHEBI:30013"/>
        <dbReference type="ChEBI" id="CHEBI:57683"/>
        <dbReference type="ChEBI" id="CHEBI:58211"/>
        <dbReference type="ChEBI" id="CHEBI:137323"/>
        <dbReference type="EC" id="2.4.1.109"/>
    </reaction>
</comment>
<dbReference type="Pfam" id="PF08409">
    <property type="entry name" value="TMTC_DUF1736"/>
    <property type="match status" value="1"/>
</dbReference>
<dbReference type="GO" id="GO:0005789">
    <property type="term" value="C:endoplasmic reticulum membrane"/>
    <property type="evidence" value="ECO:0007669"/>
    <property type="project" value="TreeGrafter"/>
</dbReference>
<keyword evidence="11" id="KW-0256">Endoplasmic reticulum</keyword>
<feature type="repeat" description="TPR" evidence="16">
    <location>
        <begin position="528"/>
        <end position="561"/>
    </location>
</feature>
<evidence type="ECO:0000256" key="11">
    <source>
        <dbReference type="ARBA" id="ARBA00022824"/>
    </source>
</evidence>
<keyword evidence="10 16" id="KW-0802">TPR repeat</keyword>
<proteinExistence type="inferred from homology"/>
<accession>A0A8S1CFM9</accession>
<feature type="transmembrane region" description="Helical" evidence="17">
    <location>
        <begin position="183"/>
        <end position="199"/>
    </location>
</feature>
<dbReference type="EC" id="2.4.1.109" evidence="6"/>